<evidence type="ECO:0000313" key="3">
    <source>
        <dbReference type="Proteomes" id="UP001437256"/>
    </source>
</evidence>
<evidence type="ECO:0000313" key="2">
    <source>
        <dbReference type="EMBL" id="KAL0068486.1"/>
    </source>
</evidence>
<gene>
    <name evidence="2" type="ORF">AAF712_004564</name>
</gene>
<organism evidence="2 3">
    <name type="scientific">Marasmius tenuissimus</name>
    <dbReference type="NCBI Taxonomy" id="585030"/>
    <lineage>
        <taxon>Eukaryota</taxon>
        <taxon>Fungi</taxon>
        <taxon>Dikarya</taxon>
        <taxon>Basidiomycota</taxon>
        <taxon>Agaricomycotina</taxon>
        <taxon>Agaricomycetes</taxon>
        <taxon>Agaricomycetidae</taxon>
        <taxon>Agaricales</taxon>
        <taxon>Marasmiineae</taxon>
        <taxon>Marasmiaceae</taxon>
        <taxon>Marasmius</taxon>
    </lineage>
</organism>
<dbReference type="Proteomes" id="UP001437256">
    <property type="component" value="Unassembled WGS sequence"/>
</dbReference>
<reference evidence="2 3" key="1">
    <citation type="submission" date="2024-05" db="EMBL/GenBank/DDBJ databases">
        <title>A draft genome resource for the thread blight pathogen Marasmius tenuissimus strain MS-2.</title>
        <authorList>
            <person name="Yulfo-Soto G.E."/>
            <person name="Baruah I.K."/>
            <person name="Amoako-Attah I."/>
            <person name="Bukari Y."/>
            <person name="Meinhardt L.W."/>
            <person name="Bailey B.A."/>
            <person name="Cohen S.P."/>
        </authorList>
    </citation>
    <scope>NUCLEOTIDE SEQUENCE [LARGE SCALE GENOMIC DNA]</scope>
    <source>
        <strain evidence="2 3">MS-2</strain>
    </source>
</reference>
<feature type="region of interest" description="Disordered" evidence="1">
    <location>
        <begin position="1"/>
        <end position="33"/>
    </location>
</feature>
<feature type="region of interest" description="Disordered" evidence="1">
    <location>
        <begin position="207"/>
        <end position="245"/>
    </location>
</feature>
<evidence type="ECO:0000256" key="1">
    <source>
        <dbReference type="SAM" id="MobiDB-lite"/>
    </source>
</evidence>
<keyword evidence="3" id="KW-1185">Reference proteome</keyword>
<sequence>MKSGSQLKGPSARYMGRNGFEEPPATPSQLQEAHEHALHVLKYYSVPPPSVSAITTQDWSRPEPETASSLKKQIDDLKTSHAKALAAVCDSNVSDFHLDLKMLNESTNELLDMEPSERKQSVNEVRGELAMDVDFAAAQETQLREGKAAQRLIRTKIPPRPFPIYSTSIRTRESANTIPNISRLRYTYLKRLIPLRKSHKLLSIREKDEAEQRQYDRKRHLEEAQRKEDEERRQKEAKFPLTPSEYKQKPVDYRRRIAKFLCLGASAKKNDRGLTPSQEKMMKDFRWVLEDVLPLVKTFETDAFFSSNVTAENISLQETTRDPRRA</sequence>
<protein>
    <submittedName>
        <fullName evidence="2">Uncharacterized protein</fullName>
    </submittedName>
</protein>
<feature type="compositionally biased region" description="Basic and acidic residues" evidence="1">
    <location>
        <begin position="207"/>
        <end position="238"/>
    </location>
</feature>
<accession>A0ABR3A3M9</accession>
<name>A0ABR3A3M9_9AGAR</name>
<dbReference type="EMBL" id="JBBXMP010000018">
    <property type="protein sequence ID" value="KAL0068486.1"/>
    <property type="molecule type" value="Genomic_DNA"/>
</dbReference>
<proteinExistence type="predicted"/>
<comment type="caution">
    <text evidence="2">The sequence shown here is derived from an EMBL/GenBank/DDBJ whole genome shotgun (WGS) entry which is preliminary data.</text>
</comment>